<feature type="transmembrane region" description="Helical" evidence="11">
    <location>
        <begin position="547"/>
        <end position="569"/>
    </location>
</feature>
<dbReference type="InterPro" id="IPR039859">
    <property type="entry name" value="PFA4/ZDH16/20/ERF2-like"/>
</dbReference>
<feature type="region of interest" description="Disordered" evidence="12">
    <location>
        <begin position="1"/>
        <end position="127"/>
    </location>
</feature>
<dbReference type="OrthoDB" id="9909019at2759"/>
<evidence type="ECO:0000259" key="13">
    <source>
        <dbReference type="Pfam" id="PF01529"/>
    </source>
</evidence>
<evidence type="ECO:0000256" key="2">
    <source>
        <dbReference type="ARBA" id="ARBA00022679"/>
    </source>
</evidence>
<comment type="similarity">
    <text evidence="9">Belongs to the DHHC palmitoyltransferase family. ERF2/ZDHHC9 subfamily.</text>
</comment>
<feature type="transmembrane region" description="Helical" evidence="11">
    <location>
        <begin position="387"/>
        <end position="406"/>
    </location>
</feature>
<dbReference type="Proteomes" id="UP000319257">
    <property type="component" value="Unassembled WGS sequence"/>
</dbReference>
<proteinExistence type="inferred from homology"/>
<comment type="subcellular location">
    <subcellularLocation>
        <location evidence="1">Endomembrane system</location>
        <topology evidence="1">Multi-pass membrane protein</topology>
    </subcellularLocation>
</comment>
<evidence type="ECO:0000313" key="15">
    <source>
        <dbReference type="Proteomes" id="UP000319257"/>
    </source>
</evidence>
<evidence type="ECO:0000256" key="8">
    <source>
        <dbReference type="ARBA" id="ARBA00023315"/>
    </source>
</evidence>
<keyword evidence="8 11" id="KW-0012">Acyltransferase</keyword>
<dbReference type="RefSeq" id="XP_030996185.1">
    <property type="nucleotide sequence ID" value="XM_031139960.1"/>
</dbReference>
<evidence type="ECO:0000256" key="5">
    <source>
        <dbReference type="ARBA" id="ARBA00023136"/>
    </source>
</evidence>
<gene>
    <name evidence="14" type="ORF">E0L32_005438</name>
</gene>
<reference evidence="14 15" key="1">
    <citation type="submission" date="2019-06" db="EMBL/GenBank/DDBJ databases">
        <title>Draft genome sequence of the filamentous fungus Phialemoniopsis curvata isolated from diesel fuel.</title>
        <authorList>
            <person name="Varaljay V.A."/>
            <person name="Lyon W.J."/>
            <person name="Crouch A.L."/>
            <person name="Drake C.E."/>
            <person name="Hollomon J.M."/>
            <person name="Nadeau L.J."/>
            <person name="Nunn H.S."/>
            <person name="Stevenson B.S."/>
            <person name="Bojanowski C.L."/>
            <person name="Crookes-Goodson W.J."/>
        </authorList>
    </citation>
    <scope>NUCLEOTIDE SEQUENCE [LARGE SCALE GENOMIC DNA]</scope>
    <source>
        <strain evidence="14 15">D216</strain>
    </source>
</reference>
<comment type="catalytic activity">
    <reaction evidence="10 11">
        <text>L-cysteinyl-[protein] + hexadecanoyl-CoA = S-hexadecanoyl-L-cysteinyl-[protein] + CoA</text>
        <dbReference type="Rhea" id="RHEA:36683"/>
        <dbReference type="Rhea" id="RHEA-COMP:10131"/>
        <dbReference type="Rhea" id="RHEA-COMP:11032"/>
        <dbReference type="ChEBI" id="CHEBI:29950"/>
        <dbReference type="ChEBI" id="CHEBI:57287"/>
        <dbReference type="ChEBI" id="CHEBI:57379"/>
        <dbReference type="ChEBI" id="CHEBI:74151"/>
        <dbReference type="EC" id="2.3.1.225"/>
    </reaction>
</comment>
<evidence type="ECO:0000256" key="4">
    <source>
        <dbReference type="ARBA" id="ARBA00022989"/>
    </source>
</evidence>
<feature type="domain" description="Palmitoyltransferase DHHC" evidence="13">
    <location>
        <begin position="457"/>
        <end position="583"/>
    </location>
</feature>
<evidence type="ECO:0000256" key="1">
    <source>
        <dbReference type="ARBA" id="ARBA00004127"/>
    </source>
</evidence>
<evidence type="ECO:0000313" key="14">
    <source>
        <dbReference type="EMBL" id="TPX14474.1"/>
    </source>
</evidence>
<dbReference type="InParanoid" id="A0A507B751"/>
<keyword evidence="2 11" id="KW-0808">Transferase</keyword>
<evidence type="ECO:0000256" key="11">
    <source>
        <dbReference type="RuleBase" id="RU079119"/>
    </source>
</evidence>
<feature type="compositionally biased region" description="Polar residues" evidence="12">
    <location>
        <begin position="230"/>
        <end position="239"/>
    </location>
</feature>
<feature type="compositionally biased region" description="Basic and acidic residues" evidence="12">
    <location>
        <begin position="289"/>
        <end position="301"/>
    </location>
</feature>
<dbReference type="GO" id="GO:0005783">
    <property type="term" value="C:endoplasmic reticulum"/>
    <property type="evidence" value="ECO:0007669"/>
    <property type="project" value="TreeGrafter"/>
</dbReference>
<keyword evidence="4 11" id="KW-1133">Transmembrane helix</keyword>
<protein>
    <recommendedName>
        <fullName evidence="11">Palmitoyltransferase</fullName>
        <ecNumber evidence="11">2.3.1.225</ecNumber>
    </recommendedName>
</protein>
<dbReference type="InterPro" id="IPR001594">
    <property type="entry name" value="Palmitoyltrfase_DHHC"/>
</dbReference>
<feature type="region of interest" description="Disordered" evidence="12">
    <location>
        <begin position="140"/>
        <end position="321"/>
    </location>
</feature>
<dbReference type="PANTHER" id="PTHR22883:SF43">
    <property type="entry name" value="PALMITOYLTRANSFERASE APP"/>
    <property type="match status" value="1"/>
</dbReference>
<evidence type="ECO:0000256" key="9">
    <source>
        <dbReference type="ARBA" id="ARBA00023463"/>
    </source>
</evidence>
<dbReference type="GO" id="GO:0019706">
    <property type="term" value="F:protein-cysteine S-palmitoyltransferase activity"/>
    <property type="evidence" value="ECO:0007669"/>
    <property type="project" value="UniProtKB-EC"/>
</dbReference>
<name>A0A507B751_9PEZI</name>
<feature type="transmembrane region" description="Helical" evidence="11">
    <location>
        <begin position="502"/>
        <end position="527"/>
    </location>
</feature>
<keyword evidence="6" id="KW-0564">Palmitate</keyword>
<evidence type="ECO:0000256" key="12">
    <source>
        <dbReference type="SAM" id="MobiDB-lite"/>
    </source>
</evidence>
<keyword evidence="5 11" id="KW-0472">Membrane</keyword>
<evidence type="ECO:0000256" key="7">
    <source>
        <dbReference type="ARBA" id="ARBA00023288"/>
    </source>
</evidence>
<accession>A0A507B751</accession>
<keyword evidence="15" id="KW-1185">Reference proteome</keyword>
<evidence type="ECO:0000256" key="3">
    <source>
        <dbReference type="ARBA" id="ARBA00022692"/>
    </source>
</evidence>
<dbReference type="PROSITE" id="PS50216">
    <property type="entry name" value="DHHC"/>
    <property type="match status" value="1"/>
</dbReference>
<sequence length="672" mass="74334">MSSHDAAPGPPSRGDDELGLPQYPRSGAAGPPSIISSRMTDIASDDGNDTAPPKTTTSQRKSLMASETVSRPGTARTGMSSLRHPFPQGQHLRRGLSGKRTSIGSSVAGSTKSGRPQSSASRSHVPSLTSHAFFHPMSSQRLQAQRGVARPTNMAPQQALTADDSTDIIGDTNRHSLVSNSHPGARIMQPTSDDGEFRPPPSRGTEMTEQETFDRITANTSPTHGHYPTASVSESTRPLQNKRPEGKNLTVRVDKDYKGAGNLPTPIKSPRSFRSSFLLPSKSGSAHAGENRDIQGGEKLDSVASTPRMSHSVTHGEERHGKADSIGLKVGRNFEYFEGNTVFFMGGRFQNTKFKPVNVATGLLTVIPAVLFFACSAPWLWANVSPAIPLVFAYIFYICISSFFHASGSDPGILPRNLHQFPPADENEDPLRLAPPTNDWVLIKSAQSSTAAMEVPTKYCKTCNIWRPPRAHHCRMCDNCIENADHHCVWLNNCMGRRNYRYFFAFVTSLFLMALYVIAACLAQILVYQNRENISFGAAIDHFRVPFALVFYCIIGLLYPAALMGYHLFLMGRGETTREFLNSHKFLKKDRYRAFSQGNWVKNWIVVLCRPRPPTYYRFKQSYTKGDQRLARDRRPQRKVDSKEGLEMQDVKPAQQGFQGPVALRESAPTSA</sequence>
<dbReference type="GO" id="GO:0006612">
    <property type="term" value="P:protein targeting to membrane"/>
    <property type="evidence" value="ECO:0007669"/>
    <property type="project" value="TreeGrafter"/>
</dbReference>
<dbReference type="EC" id="2.3.1.225" evidence="11"/>
<feature type="compositionally biased region" description="Basic and acidic residues" evidence="12">
    <location>
        <begin position="627"/>
        <end position="650"/>
    </location>
</feature>
<feature type="compositionally biased region" description="Polar residues" evidence="12">
    <location>
        <begin position="303"/>
        <end position="313"/>
    </location>
</feature>
<dbReference type="GO" id="GO:0005794">
    <property type="term" value="C:Golgi apparatus"/>
    <property type="evidence" value="ECO:0007669"/>
    <property type="project" value="TreeGrafter"/>
</dbReference>
<dbReference type="EMBL" id="SKBQ01000028">
    <property type="protein sequence ID" value="TPX14474.1"/>
    <property type="molecule type" value="Genomic_DNA"/>
</dbReference>
<feature type="compositionally biased region" description="Polar residues" evidence="12">
    <location>
        <begin position="99"/>
        <end position="127"/>
    </location>
</feature>
<feature type="compositionally biased region" description="Basic and acidic residues" evidence="12">
    <location>
        <begin position="242"/>
        <end position="258"/>
    </location>
</feature>
<organism evidence="14 15">
    <name type="scientific">Thyridium curvatum</name>
    <dbReference type="NCBI Taxonomy" id="1093900"/>
    <lineage>
        <taxon>Eukaryota</taxon>
        <taxon>Fungi</taxon>
        <taxon>Dikarya</taxon>
        <taxon>Ascomycota</taxon>
        <taxon>Pezizomycotina</taxon>
        <taxon>Sordariomycetes</taxon>
        <taxon>Sordariomycetidae</taxon>
        <taxon>Thyridiales</taxon>
        <taxon>Thyridiaceae</taxon>
        <taxon>Thyridium</taxon>
    </lineage>
</organism>
<feature type="compositionally biased region" description="Polar residues" evidence="12">
    <location>
        <begin position="53"/>
        <end position="71"/>
    </location>
</feature>
<dbReference type="GeneID" id="41972885"/>
<comment type="caution">
    <text evidence="14">The sequence shown here is derived from an EMBL/GenBank/DDBJ whole genome shotgun (WGS) entry which is preliminary data.</text>
</comment>
<evidence type="ECO:0000256" key="6">
    <source>
        <dbReference type="ARBA" id="ARBA00023139"/>
    </source>
</evidence>
<dbReference type="PANTHER" id="PTHR22883">
    <property type="entry name" value="ZINC FINGER DHHC DOMAIN CONTAINING PROTEIN"/>
    <property type="match status" value="1"/>
</dbReference>
<dbReference type="Pfam" id="PF01529">
    <property type="entry name" value="DHHC"/>
    <property type="match status" value="1"/>
</dbReference>
<keyword evidence="7" id="KW-0449">Lipoprotein</keyword>
<dbReference type="AlphaFoldDB" id="A0A507B751"/>
<comment type="domain">
    <text evidence="11">The DHHC domain is required for palmitoyltransferase activity.</text>
</comment>
<dbReference type="STRING" id="1093900.A0A507B751"/>
<feature type="region of interest" description="Disordered" evidence="12">
    <location>
        <begin position="627"/>
        <end position="672"/>
    </location>
</feature>
<keyword evidence="3 11" id="KW-0812">Transmembrane</keyword>
<feature type="transmembrane region" description="Helical" evidence="11">
    <location>
        <begin position="357"/>
        <end position="381"/>
    </location>
</feature>
<evidence type="ECO:0000256" key="10">
    <source>
        <dbReference type="ARBA" id="ARBA00048048"/>
    </source>
</evidence>